<keyword evidence="8" id="KW-0503">Monooxygenase</keyword>
<keyword evidence="4" id="KW-0349">Heme</keyword>
<reference evidence="10" key="1">
    <citation type="journal article" date="2014" name="Proc. Natl. Acad. Sci. U.S.A.">
        <title>Extensive sampling of basidiomycete genomes demonstrates inadequacy of the white-rot/brown-rot paradigm for wood decay fungi.</title>
        <authorList>
            <person name="Riley R."/>
            <person name="Salamov A.A."/>
            <person name="Brown D.W."/>
            <person name="Nagy L.G."/>
            <person name="Floudas D."/>
            <person name="Held B.W."/>
            <person name="Levasseur A."/>
            <person name="Lombard V."/>
            <person name="Morin E."/>
            <person name="Otillar R."/>
            <person name="Lindquist E.A."/>
            <person name="Sun H."/>
            <person name="LaButti K.M."/>
            <person name="Schmutz J."/>
            <person name="Jabbour D."/>
            <person name="Luo H."/>
            <person name="Baker S.E."/>
            <person name="Pisabarro A.G."/>
            <person name="Walton J.D."/>
            <person name="Blanchette R.A."/>
            <person name="Henrissat B."/>
            <person name="Martin F."/>
            <person name="Cullen D."/>
            <person name="Hibbett D.S."/>
            <person name="Grigoriev I.V."/>
        </authorList>
    </citation>
    <scope>NUCLEOTIDE SEQUENCE [LARGE SCALE GENOMIC DNA]</scope>
    <source>
        <strain evidence="10">MUCL 33604</strain>
    </source>
</reference>
<evidence type="ECO:0000256" key="4">
    <source>
        <dbReference type="ARBA" id="ARBA00022617"/>
    </source>
</evidence>
<evidence type="ECO:0000313" key="9">
    <source>
        <dbReference type="EMBL" id="KDQ62053.1"/>
    </source>
</evidence>
<comment type="pathway">
    <text evidence="2">Secondary metabolite biosynthesis.</text>
</comment>
<evidence type="ECO:0008006" key="11">
    <source>
        <dbReference type="Google" id="ProtNLM"/>
    </source>
</evidence>
<evidence type="ECO:0000256" key="7">
    <source>
        <dbReference type="ARBA" id="ARBA00023004"/>
    </source>
</evidence>
<evidence type="ECO:0000256" key="3">
    <source>
        <dbReference type="ARBA" id="ARBA00010617"/>
    </source>
</evidence>
<dbReference type="Pfam" id="PF00067">
    <property type="entry name" value="p450"/>
    <property type="match status" value="1"/>
</dbReference>
<dbReference type="HOGENOM" id="CLU_001570_2_3_1"/>
<dbReference type="GO" id="GO:0020037">
    <property type="term" value="F:heme binding"/>
    <property type="evidence" value="ECO:0007669"/>
    <property type="project" value="InterPro"/>
</dbReference>
<protein>
    <recommendedName>
        <fullName evidence="11">Cytochrome P450</fullName>
    </recommendedName>
</protein>
<accession>A0A067Q4R7</accession>
<dbReference type="InParanoid" id="A0A067Q4R7"/>
<dbReference type="InterPro" id="IPR002401">
    <property type="entry name" value="Cyt_P450_E_grp-I"/>
</dbReference>
<dbReference type="Proteomes" id="UP000027265">
    <property type="component" value="Unassembled WGS sequence"/>
</dbReference>
<evidence type="ECO:0000313" key="10">
    <source>
        <dbReference type="Proteomes" id="UP000027265"/>
    </source>
</evidence>
<dbReference type="AlphaFoldDB" id="A0A067Q4R7"/>
<dbReference type="PANTHER" id="PTHR46300">
    <property type="entry name" value="P450, PUTATIVE (EUROFUNG)-RELATED-RELATED"/>
    <property type="match status" value="1"/>
</dbReference>
<dbReference type="Gene3D" id="1.10.630.10">
    <property type="entry name" value="Cytochrome P450"/>
    <property type="match status" value="1"/>
</dbReference>
<evidence type="ECO:0000256" key="1">
    <source>
        <dbReference type="ARBA" id="ARBA00001971"/>
    </source>
</evidence>
<dbReference type="EMBL" id="KL197711">
    <property type="protein sequence ID" value="KDQ62053.1"/>
    <property type="molecule type" value="Genomic_DNA"/>
</dbReference>
<dbReference type="GO" id="GO:0004497">
    <property type="term" value="F:monooxygenase activity"/>
    <property type="evidence" value="ECO:0007669"/>
    <property type="project" value="UniProtKB-KW"/>
</dbReference>
<dbReference type="GO" id="GO:0016705">
    <property type="term" value="F:oxidoreductase activity, acting on paired donors, with incorporation or reduction of molecular oxygen"/>
    <property type="evidence" value="ECO:0007669"/>
    <property type="project" value="InterPro"/>
</dbReference>
<evidence type="ECO:0000256" key="2">
    <source>
        <dbReference type="ARBA" id="ARBA00005179"/>
    </source>
</evidence>
<dbReference type="SUPFAM" id="SSF48264">
    <property type="entry name" value="Cytochrome P450"/>
    <property type="match status" value="1"/>
</dbReference>
<dbReference type="CDD" id="cd11065">
    <property type="entry name" value="CYP64-like"/>
    <property type="match status" value="1"/>
</dbReference>
<gene>
    <name evidence="9" type="ORF">JAAARDRAFT_122537</name>
</gene>
<keyword evidence="7" id="KW-0408">Iron</keyword>
<dbReference type="InterPro" id="IPR001128">
    <property type="entry name" value="Cyt_P450"/>
</dbReference>
<dbReference type="PANTHER" id="PTHR46300:SF7">
    <property type="entry name" value="P450, PUTATIVE (EUROFUNG)-RELATED"/>
    <property type="match status" value="1"/>
</dbReference>
<keyword evidence="5" id="KW-0479">Metal-binding</keyword>
<dbReference type="OrthoDB" id="2789670at2759"/>
<evidence type="ECO:0000256" key="5">
    <source>
        <dbReference type="ARBA" id="ARBA00022723"/>
    </source>
</evidence>
<comment type="similarity">
    <text evidence="3">Belongs to the cytochrome P450 family.</text>
</comment>
<keyword evidence="10" id="KW-1185">Reference proteome</keyword>
<dbReference type="STRING" id="933084.A0A067Q4R7"/>
<dbReference type="GO" id="GO:0005506">
    <property type="term" value="F:iron ion binding"/>
    <property type="evidence" value="ECO:0007669"/>
    <property type="project" value="InterPro"/>
</dbReference>
<evidence type="ECO:0000256" key="6">
    <source>
        <dbReference type="ARBA" id="ARBA00023002"/>
    </source>
</evidence>
<organism evidence="9 10">
    <name type="scientific">Jaapia argillacea MUCL 33604</name>
    <dbReference type="NCBI Taxonomy" id="933084"/>
    <lineage>
        <taxon>Eukaryota</taxon>
        <taxon>Fungi</taxon>
        <taxon>Dikarya</taxon>
        <taxon>Basidiomycota</taxon>
        <taxon>Agaricomycotina</taxon>
        <taxon>Agaricomycetes</taxon>
        <taxon>Agaricomycetidae</taxon>
        <taxon>Jaapiales</taxon>
        <taxon>Jaapiaceae</taxon>
        <taxon>Jaapia</taxon>
    </lineage>
</organism>
<sequence>MFTSLNVSDFAFLTLGIVGLRYLLVKRGRAPHPPGPKGWPIIGNVLDMPTEKMWLVFAKWGERWGDIVYVNLLGQPMVFLNSANTAVETLDKKSSIYSDRPSFTMAGELAGWAPGLGFLHYGDRFRETRRLLHRVMGTKTNMEAFLPMVDLETRRFMKRVLNDPENVYEWIRKAAGATILNLAYGYQVKEGHDEFVDLIDRAMKQFSIMTTPNAFLVDAFPILRHVPSWFPGAGFKRIAAEYKETCTDMANLPFEYVKQQMASSAGTALPSFSSNHLESGKLTEEQDSIIKWAACSLYAGGSDTTVSAIYTFFLAMTLFPDIQKKAQDELDAVVGTDRLPVFGDREHLPYVEALVKEVFRWHPVAPLGVPHRLMEDDVHNGYLIPKGSIVIPNIWNILHNPDAYKNPMTFGPERFLPTPGNTAEPDPRTYCFGFGRRSFPEGLNLADASVFMTCAMTLSAFNITKALNADGSVITPPAEFLDGTVSHPKPFQCSIRPRSSKSVALIHSSE</sequence>
<dbReference type="InterPro" id="IPR036396">
    <property type="entry name" value="Cyt_P450_sf"/>
</dbReference>
<dbReference type="InterPro" id="IPR050364">
    <property type="entry name" value="Cytochrome_P450_fung"/>
</dbReference>
<dbReference type="PRINTS" id="PR00463">
    <property type="entry name" value="EP450I"/>
</dbReference>
<keyword evidence="6" id="KW-0560">Oxidoreductase</keyword>
<comment type="cofactor">
    <cofactor evidence="1">
        <name>heme</name>
        <dbReference type="ChEBI" id="CHEBI:30413"/>
    </cofactor>
</comment>
<evidence type="ECO:0000256" key="8">
    <source>
        <dbReference type="ARBA" id="ARBA00023033"/>
    </source>
</evidence>
<proteinExistence type="inferred from homology"/>
<name>A0A067Q4R7_9AGAM</name>